<proteinExistence type="predicted"/>
<gene>
    <name evidence="3" type="ORF">CLV81_0554</name>
</gene>
<evidence type="ECO:0000313" key="4">
    <source>
        <dbReference type="Proteomes" id="UP000237640"/>
    </source>
</evidence>
<reference evidence="3 4" key="1">
    <citation type="submission" date="2018-03" db="EMBL/GenBank/DDBJ databases">
        <title>Genomic Encyclopedia of Archaeal and Bacterial Type Strains, Phase II (KMG-II): from individual species to whole genera.</title>
        <authorList>
            <person name="Goeker M."/>
        </authorList>
    </citation>
    <scope>NUCLEOTIDE SEQUENCE [LARGE SCALE GENOMIC DNA]</scope>
    <source>
        <strain evidence="3 4">DSM 25027</strain>
    </source>
</reference>
<evidence type="ECO:0000313" key="3">
    <source>
        <dbReference type="EMBL" id="PRX56557.1"/>
    </source>
</evidence>
<sequence length="374" mass="40942">MKNRLLQVIGLTTLFLLGSCAFIDDFSGGKTDDLELKFVDEFVIPDDTMFQNTLIGGLSGIDYALGTWYLIADDPNNARFYNATISYDMDGFIDISINGVNELLDNTGSSFGGGTVDPEAIRFDNGNLVWTSEGNINNGVDPFVRVANLTGAYVSGTNLPSRYQAFIGDAARGPRQNGTFEGITLSYDKMGYWVTMELPLVEDGPAPTTQDTDSPIRISYIDRASGNFGKEFAYELDPVVRPAANGSTFELNGVVELLQYDEEKFLFLERSFSTGYDYGGNNVKIYDVDISDATDVSGVEALVNADFTVASKKLLFDFETIRNQLTEGVVDNIEGITFGPDFPNGNKSVVLVADNNFSAFGPQLNQFVLFELLD</sequence>
<dbReference type="InterPro" id="IPR027372">
    <property type="entry name" value="Phytase-like_dom"/>
</dbReference>
<dbReference type="Proteomes" id="UP000237640">
    <property type="component" value="Unassembled WGS sequence"/>
</dbReference>
<keyword evidence="4" id="KW-1185">Reference proteome</keyword>
<name>A0A2T0MG42_9FLAO</name>
<feature type="signal peptide" evidence="1">
    <location>
        <begin position="1"/>
        <end position="23"/>
    </location>
</feature>
<feature type="domain" description="Phytase-like" evidence="2">
    <location>
        <begin position="54"/>
        <end position="357"/>
    </location>
</feature>
<evidence type="ECO:0000259" key="2">
    <source>
        <dbReference type="Pfam" id="PF13449"/>
    </source>
</evidence>
<dbReference type="OrthoDB" id="9798539at2"/>
<dbReference type="RefSeq" id="WP_106143519.1">
    <property type="nucleotide sequence ID" value="NZ_PVYX01000001.1"/>
</dbReference>
<dbReference type="EMBL" id="PVYX01000001">
    <property type="protein sequence ID" value="PRX56557.1"/>
    <property type="molecule type" value="Genomic_DNA"/>
</dbReference>
<comment type="caution">
    <text evidence="3">The sequence shown here is derived from an EMBL/GenBank/DDBJ whole genome shotgun (WGS) entry which is preliminary data.</text>
</comment>
<dbReference type="PROSITE" id="PS51257">
    <property type="entry name" value="PROKAR_LIPOPROTEIN"/>
    <property type="match status" value="1"/>
</dbReference>
<accession>A0A2T0MG42</accession>
<dbReference type="AlphaFoldDB" id="A0A2T0MG42"/>
<dbReference type="PANTHER" id="PTHR37957:SF1">
    <property type="entry name" value="PHYTASE-LIKE DOMAIN-CONTAINING PROTEIN"/>
    <property type="match status" value="1"/>
</dbReference>
<keyword evidence="1" id="KW-0732">Signal</keyword>
<feature type="chain" id="PRO_5015648867" description="Phytase-like domain-containing protein" evidence="1">
    <location>
        <begin position="24"/>
        <end position="374"/>
    </location>
</feature>
<dbReference type="Pfam" id="PF13449">
    <property type="entry name" value="Phytase-like"/>
    <property type="match status" value="1"/>
</dbReference>
<protein>
    <recommendedName>
        <fullName evidence="2">Phytase-like domain-containing protein</fullName>
    </recommendedName>
</protein>
<organism evidence="3 4">
    <name type="scientific">Flagellimonas meridianipacifica</name>
    <dbReference type="NCBI Taxonomy" id="1080225"/>
    <lineage>
        <taxon>Bacteria</taxon>
        <taxon>Pseudomonadati</taxon>
        <taxon>Bacteroidota</taxon>
        <taxon>Flavobacteriia</taxon>
        <taxon>Flavobacteriales</taxon>
        <taxon>Flavobacteriaceae</taxon>
        <taxon>Flagellimonas</taxon>
    </lineage>
</organism>
<evidence type="ECO:0000256" key="1">
    <source>
        <dbReference type="SAM" id="SignalP"/>
    </source>
</evidence>
<dbReference type="PANTHER" id="PTHR37957">
    <property type="entry name" value="BLR7070 PROTEIN"/>
    <property type="match status" value="1"/>
</dbReference>